<dbReference type="Proteomes" id="UP001732720">
    <property type="component" value="Chromosome 11"/>
</dbReference>
<keyword evidence="1" id="KW-1185">Reference proteome</keyword>
<sequence length="203" mass="22812">MVDLQCLTNCELQNRLEKLGFSPGPILASTRDVYEKKLLQLLVSLPCEPSVEDEYAIDSEDNDGSEELNIILKGNIMLSTEKGKESKKNPVFEILGQKKIPVKLNTNYNNLKMLIKILQLPACHWPAPVVFRGLWSCAGRPLNSRMRRHGCVCEEKDYCAEDDSRVDESDGLQLPLSLRLAVLGILIIVVFVYITVEKKPLLG</sequence>
<dbReference type="RefSeq" id="XP_073900901.1">
    <property type="nucleotide sequence ID" value="XM_074044800.1"/>
</dbReference>
<proteinExistence type="predicted"/>
<gene>
    <name evidence="2" type="primary">Lemd1</name>
</gene>
<organism evidence="1 2">
    <name type="scientific">Castor canadensis</name>
    <name type="common">American beaver</name>
    <dbReference type="NCBI Taxonomy" id="51338"/>
    <lineage>
        <taxon>Eukaryota</taxon>
        <taxon>Metazoa</taxon>
        <taxon>Chordata</taxon>
        <taxon>Craniata</taxon>
        <taxon>Vertebrata</taxon>
        <taxon>Euteleostomi</taxon>
        <taxon>Mammalia</taxon>
        <taxon>Eutheria</taxon>
        <taxon>Euarchontoglires</taxon>
        <taxon>Glires</taxon>
        <taxon>Rodentia</taxon>
        <taxon>Castorimorpha</taxon>
        <taxon>Castoridae</taxon>
        <taxon>Castor</taxon>
    </lineage>
</organism>
<accession>A0AC58K7V0</accession>
<protein>
    <submittedName>
        <fullName evidence="2">LEM domain-containing protein 1</fullName>
    </submittedName>
</protein>
<reference evidence="2" key="1">
    <citation type="submission" date="2025-08" db="UniProtKB">
        <authorList>
            <consortium name="RefSeq"/>
        </authorList>
    </citation>
    <scope>IDENTIFICATION</scope>
</reference>
<name>A0AC58K7V0_CASCN</name>
<evidence type="ECO:0000313" key="1">
    <source>
        <dbReference type="Proteomes" id="UP001732720"/>
    </source>
</evidence>
<evidence type="ECO:0000313" key="2">
    <source>
        <dbReference type="RefSeq" id="XP_073900901.1"/>
    </source>
</evidence>